<dbReference type="InterPro" id="IPR051697">
    <property type="entry name" value="Patched_domain-protein"/>
</dbReference>
<dbReference type="GO" id="GO:0006897">
    <property type="term" value="P:endocytosis"/>
    <property type="evidence" value="ECO:0007669"/>
    <property type="project" value="TreeGrafter"/>
</dbReference>
<organism evidence="1 2">
    <name type="scientific">Necator americanus</name>
    <name type="common">Human hookworm</name>
    <dbReference type="NCBI Taxonomy" id="51031"/>
    <lineage>
        <taxon>Eukaryota</taxon>
        <taxon>Metazoa</taxon>
        <taxon>Ecdysozoa</taxon>
        <taxon>Nematoda</taxon>
        <taxon>Chromadorea</taxon>
        <taxon>Rhabditida</taxon>
        <taxon>Rhabditina</taxon>
        <taxon>Rhabditomorpha</taxon>
        <taxon>Strongyloidea</taxon>
        <taxon>Ancylostomatidae</taxon>
        <taxon>Bunostominae</taxon>
        <taxon>Necator</taxon>
    </lineage>
</organism>
<protein>
    <submittedName>
        <fullName evidence="1">Uncharacterized protein</fullName>
    </submittedName>
</protein>
<evidence type="ECO:0000313" key="2">
    <source>
        <dbReference type="Proteomes" id="UP000053676"/>
    </source>
</evidence>
<dbReference type="KEGG" id="nai:NECAME_19132"/>
<evidence type="ECO:0000313" key="1">
    <source>
        <dbReference type="EMBL" id="ETN71885.1"/>
    </source>
</evidence>
<dbReference type="Proteomes" id="UP000053676">
    <property type="component" value="Unassembled WGS sequence"/>
</dbReference>
<feature type="non-terminal residue" evidence="1">
    <location>
        <position position="1"/>
    </location>
</feature>
<name>W2SQI6_NECAM</name>
<gene>
    <name evidence="1" type="ORF">NECAME_19132</name>
</gene>
<accession>W2SQI6</accession>
<proteinExistence type="predicted"/>
<dbReference type="PANTHER" id="PTHR10796">
    <property type="entry name" value="PATCHED-RELATED"/>
    <property type="match status" value="1"/>
</dbReference>
<sequence>THDLLCQIFTARKKFITPYYSVCWVLVKKPGDISNRTNARRIHQMVADFENLPSSVGSYSTKFWLRDYEDFLRQAEELDVPEEFEEPDTAIEFSQNGRHVSRISWKCDEKKKIQVILSVLEYRQRLQMKVETN</sequence>
<dbReference type="EMBL" id="KI666532">
    <property type="protein sequence ID" value="ETN71885.1"/>
    <property type="molecule type" value="Genomic_DNA"/>
</dbReference>
<dbReference type="GO" id="GO:0018996">
    <property type="term" value="P:molting cycle, collagen and cuticulin-based cuticle"/>
    <property type="evidence" value="ECO:0007669"/>
    <property type="project" value="TreeGrafter"/>
</dbReference>
<dbReference type="PANTHER" id="PTHR10796:SF122">
    <property type="entry name" value="SSD DOMAIN-CONTAINING PROTEIN"/>
    <property type="match status" value="1"/>
</dbReference>
<dbReference type="GO" id="GO:0030659">
    <property type="term" value="C:cytoplasmic vesicle membrane"/>
    <property type="evidence" value="ECO:0007669"/>
    <property type="project" value="TreeGrafter"/>
</dbReference>
<reference evidence="2" key="1">
    <citation type="journal article" date="2014" name="Nat. Genet.">
        <title>Genome of the human hookworm Necator americanus.</title>
        <authorList>
            <person name="Tang Y.T."/>
            <person name="Gao X."/>
            <person name="Rosa B.A."/>
            <person name="Abubucker S."/>
            <person name="Hallsworth-Pepin K."/>
            <person name="Martin J."/>
            <person name="Tyagi R."/>
            <person name="Heizer E."/>
            <person name="Zhang X."/>
            <person name="Bhonagiri-Palsikar V."/>
            <person name="Minx P."/>
            <person name="Warren W.C."/>
            <person name="Wang Q."/>
            <person name="Zhan B."/>
            <person name="Hotez P.J."/>
            <person name="Sternberg P.W."/>
            <person name="Dougall A."/>
            <person name="Gaze S.T."/>
            <person name="Mulvenna J."/>
            <person name="Sotillo J."/>
            <person name="Ranganathan S."/>
            <person name="Rabelo E.M."/>
            <person name="Wilson R.K."/>
            <person name="Felgner P.L."/>
            <person name="Bethony J."/>
            <person name="Hawdon J.M."/>
            <person name="Gasser R.B."/>
            <person name="Loukas A."/>
            <person name="Mitreva M."/>
        </authorList>
    </citation>
    <scope>NUCLEOTIDE SEQUENCE [LARGE SCALE GENOMIC DNA]</scope>
</reference>
<dbReference type="GO" id="GO:0005886">
    <property type="term" value="C:plasma membrane"/>
    <property type="evidence" value="ECO:0007669"/>
    <property type="project" value="TreeGrafter"/>
</dbReference>
<dbReference type="AlphaFoldDB" id="W2SQI6"/>
<dbReference type="OrthoDB" id="6510177at2759"/>
<keyword evidence="2" id="KW-1185">Reference proteome</keyword>